<accession>A0AAU6R628</accession>
<dbReference type="GO" id="GO:0005524">
    <property type="term" value="F:ATP binding"/>
    <property type="evidence" value="ECO:0007669"/>
    <property type="project" value="InterPro"/>
</dbReference>
<dbReference type="PANTHER" id="PTHR45766">
    <property type="entry name" value="DNA ANNEALING HELICASE AND ENDONUCLEASE ZRANB3 FAMILY MEMBER"/>
    <property type="match status" value="1"/>
</dbReference>
<dbReference type="InterPro" id="IPR038718">
    <property type="entry name" value="SNF2-like_sf"/>
</dbReference>
<dbReference type="InterPro" id="IPR001650">
    <property type="entry name" value="Helicase_C-like"/>
</dbReference>
<proteinExistence type="predicted"/>
<dbReference type="GO" id="GO:0004386">
    <property type="term" value="F:helicase activity"/>
    <property type="evidence" value="ECO:0007669"/>
    <property type="project" value="UniProtKB-KW"/>
</dbReference>
<dbReference type="Gene3D" id="3.40.50.10810">
    <property type="entry name" value="Tandem AAA-ATPase domain"/>
    <property type="match status" value="1"/>
</dbReference>
<dbReference type="InterPro" id="IPR014001">
    <property type="entry name" value="Helicase_ATP-bd"/>
</dbReference>
<dbReference type="PROSITE" id="PS51192">
    <property type="entry name" value="HELICASE_ATP_BIND_1"/>
    <property type="match status" value="1"/>
</dbReference>
<organism evidence="3">
    <name type="scientific">Micrococcus phage Olihed</name>
    <dbReference type="NCBI Taxonomy" id="3092209"/>
    <lineage>
        <taxon>Viruses</taxon>
        <taxon>Duplodnaviria</taxon>
        <taxon>Heunggongvirae</taxon>
        <taxon>Uroviricota</taxon>
        <taxon>Caudoviricetes</taxon>
    </lineage>
</organism>
<dbReference type="InterPro" id="IPR027417">
    <property type="entry name" value="P-loop_NTPase"/>
</dbReference>
<dbReference type="EMBL" id="OR756648">
    <property type="protein sequence ID" value="WZE63406.1"/>
    <property type="molecule type" value="Genomic_DNA"/>
</dbReference>
<protein>
    <submittedName>
        <fullName evidence="3">DNA helicase</fullName>
    </submittedName>
</protein>
<dbReference type="InterPro" id="IPR049730">
    <property type="entry name" value="SNF2/RAD54-like_C"/>
</dbReference>
<dbReference type="SMART" id="SM00487">
    <property type="entry name" value="DEXDc"/>
    <property type="match status" value="1"/>
</dbReference>
<sequence>MRPELYPYQREGVDRIRSEGRILLADEPGLGKTRQTIEALDGGRVLVVAPKLILTSGTWDDEIQKWSDRPELWEQAAYTGLVPQGGIHKDRRGKTTRVDVRPEWLQQWDAVVLDEAHYVKGRGTSWTLAVEQISKRVPDSAFVALTGTPMPNWAHEVFTLLRLMYPHDARPGQRFGAYQRWLNEWFVRTVNPFASGPGSEGIGGLLACGNREACRNRPANDPCEHWREFAEQNMGQRFLRRLRDDVLGELPPLTEDLIHTPMDDAQRRMYKELKAEWVTETEDGEEVIAWTVGARNVLLDKITTSAWFATMEGEPRGGKLERLRHDLSSRSQPTLVLAHYRDTVEACARIAESVGARAGFVHGGVRDAGAVVKQFKSGQLDVLVGSLETVSEGLTLTQADMAIFVEKSYKPSRNEQATRRVHRIGQTRPVTVLDYVTPKSVDANKRVLLAEKTDQQMRALTAAQFTSLL</sequence>
<dbReference type="Pfam" id="PF00176">
    <property type="entry name" value="SNF2-rel_dom"/>
    <property type="match status" value="1"/>
</dbReference>
<dbReference type="PANTHER" id="PTHR45766:SF6">
    <property type="entry name" value="SWI_SNF-RELATED MATRIX-ASSOCIATED ACTIN-DEPENDENT REGULATOR OF CHROMATIN SUBFAMILY A-LIKE PROTEIN 1"/>
    <property type="match status" value="1"/>
</dbReference>
<dbReference type="InterPro" id="IPR000330">
    <property type="entry name" value="SNF2_N"/>
</dbReference>
<keyword evidence="3" id="KW-0067">ATP-binding</keyword>
<evidence type="ECO:0000313" key="3">
    <source>
        <dbReference type="EMBL" id="WZE63406.1"/>
    </source>
</evidence>
<reference evidence="3" key="1">
    <citation type="submission" date="2023-10" db="EMBL/GenBank/DDBJ databases">
        <title>Two new lytic phages for Micrococcus sp. strain 1402.</title>
        <authorList>
            <person name="Petrzik K."/>
        </authorList>
    </citation>
    <scope>NUCLEOTIDE SEQUENCE</scope>
</reference>
<name>A0AAU6R628_9CAUD</name>
<dbReference type="CDD" id="cd18793">
    <property type="entry name" value="SF2_C_SNF"/>
    <property type="match status" value="1"/>
</dbReference>
<dbReference type="Gene3D" id="3.40.50.300">
    <property type="entry name" value="P-loop containing nucleotide triphosphate hydrolases"/>
    <property type="match status" value="1"/>
</dbReference>
<dbReference type="Pfam" id="PF00271">
    <property type="entry name" value="Helicase_C"/>
    <property type="match status" value="1"/>
</dbReference>
<feature type="domain" description="Helicase ATP-binding" evidence="2">
    <location>
        <begin position="13"/>
        <end position="167"/>
    </location>
</feature>
<keyword evidence="3" id="KW-0347">Helicase</keyword>
<dbReference type="GO" id="GO:0016787">
    <property type="term" value="F:hydrolase activity"/>
    <property type="evidence" value="ECO:0007669"/>
    <property type="project" value="UniProtKB-KW"/>
</dbReference>
<evidence type="ECO:0000259" key="2">
    <source>
        <dbReference type="PROSITE" id="PS51192"/>
    </source>
</evidence>
<keyword evidence="3" id="KW-0547">Nucleotide-binding</keyword>
<evidence type="ECO:0000256" key="1">
    <source>
        <dbReference type="ARBA" id="ARBA00022801"/>
    </source>
</evidence>
<dbReference type="SUPFAM" id="SSF52540">
    <property type="entry name" value="P-loop containing nucleoside triphosphate hydrolases"/>
    <property type="match status" value="2"/>
</dbReference>
<keyword evidence="1" id="KW-0378">Hydrolase</keyword>